<sequence>MPHNTLNRVDSKGCLESENWKRFQYRVAESWTYLKRQARRVLIGSLEIYTLSRYPFTDDDYYGLDDCNISEILGHDALQHEVREIL</sequence>
<proteinExistence type="predicted"/>
<name>A0A0L8HJI4_OCTBM</name>
<dbReference type="EMBL" id="KQ417989">
    <property type="protein sequence ID" value="KOF89387.1"/>
    <property type="molecule type" value="Genomic_DNA"/>
</dbReference>
<organism evidence="1">
    <name type="scientific">Octopus bimaculoides</name>
    <name type="common">California two-spotted octopus</name>
    <dbReference type="NCBI Taxonomy" id="37653"/>
    <lineage>
        <taxon>Eukaryota</taxon>
        <taxon>Metazoa</taxon>
        <taxon>Spiralia</taxon>
        <taxon>Lophotrochozoa</taxon>
        <taxon>Mollusca</taxon>
        <taxon>Cephalopoda</taxon>
        <taxon>Coleoidea</taxon>
        <taxon>Octopodiformes</taxon>
        <taxon>Octopoda</taxon>
        <taxon>Incirrata</taxon>
        <taxon>Octopodidae</taxon>
        <taxon>Octopus</taxon>
    </lineage>
</organism>
<evidence type="ECO:0000313" key="1">
    <source>
        <dbReference type="EMBL" id="KOF89387.1"/>
    </source>
</evidence>
<dbReference type="AlphaFoldDB" id="A0A0L8HJI4"/>
<gene>
    <name evidence="1" type="ORF">OCBIM_22013151mg</name>
</gene>
<accession>A0A0L8HJI4</accession>
<reference evidence="1" key="1">
    <citation type="submission" date="2015-07" db="EMBL/GenBank/DDBJ databases">
        <title>MeaNS - Measles Nucleotide Surveillance Program.</title>
        <authorList>
            <person name="Tran T."/>
            <person name="Druce J."/>
        </authorList>
    </citation>
    <scope>NUCLEOTIDE SEQUENCE</scope>
    <source>
        <strain evidence="1">UCB-OBI-ISO-001</strain>
        <tissue evidence="1">Gonad</tissue>
    </source>
</reference>
<protein>
    <submittedName>
        <fullName evidence="1">Uncharacterized protein</fullName>
    </submittedName>
</protein>